<evidence type="ECO:0000313" key="2">
    <source>
        <dbReference type="EMBL" id="MZP31215.1"/>
    </source>
</evidence>
<evidence type="ECO:0000256" key="1">
    <source>
        <dbReference type="SAM" id="MobiDB-lite"/>
    </source>
</evidence>
<dbReference type="Proteomes" id="UP000463470">
    <property type="component" value="Unassembled WGS sequence"/>
</dbReference>
<organism evidence="2 3">
    <name type="scientific">Heliomicrobium undosum</name>
    <dbReference type="NCBI Taxonomy" id="121734"/>
    <lineage>
        <taxon>Bacteria</taxon>
        <taxon>Bacillati</taxon>
        <taxon>Bacillota</taxon>
        <taxon>Clostridia</taxon>
        <taxon>Eubacteriales</taxon>
        <taxon>Heliobacteriaceae</taxon>
        <taxon>Heliomicrobium</taxon>
    </lineage>
</organism>
<dbReference type="EMBL" id="WXEY01000028">
    <property type="protein sequence ID" value="MZP31215.1"/>
    <property type="molecule type" value="Genomic_DNA"/>
</dbReference>
<comment type="caution">
    <text evidence="2">The sequence shown here is derived from an EMBL/GenBank/DDBJ whole genome shotgun (WGS) entry which is preliminary data.</text>
</comment>
<sequence length="73" mass="8432">MNTFKTLVNKYLGPEEELPLKALVVIDNEKIYQDYMVDRQADLVQNLDSGGSDQGAFRRRLPHLRQAPSENQR</sequence>
<proteinExistence type="predicted"/>
<gene>
    <name evidence="2" type="ORF">GTO91_16020</name>
</gene>
<name>A0A845L857_9FIRM</name>
<protein>
    <submittedName>
        <fullName evidence="2">Uncharacterized protein</fullName>
    </submittedName>
</protein>
<dbReference type="RefSeq" id="WP_161259735.1">
    <property type="nucleotide sequence ID" value="NZ_WXEY01000028.1"/>
</dbReference>
<dbReference type="AlphaFoldDB" id="A0A845L857"/>
<evidence type="ECO:0000313" key="3">
    <source>
        <dbReference type="Proteomes" id="UP000463470"/>
    </source>
</evidence>
<feature type="region of interest" description="Disordered" evidence="1">
    <location>
        <begin position="47"/>
        <end position="73"/>
    </location>
</feature>
<accession>A0A845L857</accession>
<dbReference type="OrthoDB" id="2462830at2"/>
<reference evidence="2 3" key="1">
    <citation type="submission" date="2020-01" db="EMBL/GenBank/DDBJ databases">
        <title>Whole-genome sequence of Heliobacterium undosum DSM 13378.</title>
        <authorList>
            <person name="Kyndt J.A."/>
            <person name="Meyer T.E."/>
        </authorList>
    </citation>
    <scope>NUCLEOTIDE SEQUENCE [LARGE SCALE GENOMIC DNA]</scope>
    <source>
        <strain evidence="2 3">DSM 13378</strain>
    </source>
</reference>
<keyword evidence="3" id="KW-1185">Reference proteome</keyword>